<feature type="transmembrane region" description="Helical" evidence="6">
    <location>
        <begin position="28"/>
        <end position="51"/>
    </location>
</feature>
<dbReference type="InterPro" id="IPR009003">
    <property type="entry name" value="Peptidase_S1_PA"/>
</dbReference>
<dbReference type="CDD" id="cd06781">
    <property type="entry name" value="cpPDZ_BsHtra-like"/>
    <property type="match status" value="1"/>
</dbReference>
<sequence length="408" mass="43236">MSDNYIDQEQQELQSQPNKNGNKSYYSWLIKFTFSALVVTTILFLGAFGLFKANVFPFNSANGTESSASQPNNDINITQTSTENSAEDSNVVQAVEQVSDAVVGVVKYQQTGPLSESGQSGTGSGVIYKKQDGSAYVVTNHHVIEGAQTIDVVLSGGKKVEGEVLGSDQLTDLAVLKIDGSNVSNVATFGSSEDLKVGETALAIGNPLGLEFAGSVTKGIISGLERTMPVDLNGDGQSDWETDVLQTDAAINPGNSGGALVNLSGEVIGINSMKIAQQEVEGLGFAIPSATAQPVIEDLEQSGEVTRPYMGIQTQDLSTISTRDLQESLKLPSDVQKGVIVAATQSNSPAEAAGLQKYDVIVKADGNDIGSLVELRKYLYEEKSVGDTLELTFYRDGQQQSTTLTLEK</sequence>
<evidence type="ECO:0000256" key="2">
    <source>
        <dbReference type="ARBA" id="ARBA00022670"/>
    </source>
</evidence>
<dbReference type="Gene3D" id="2.30.42.10">
    <property type="match status" value="1"/>
</dbReference>
<keyword evidence="6" id="KW-1133">Transmembrane helix</keyword>
<feature type="region of interest" description="Disordered" evidence="5">
    <location>
        <begin position="63"/>
        <end position="86"/>
    </location>
</feature>
<dbReference type="PANTHER" id="PTHR43343:SF3">
    <property type="entry name" value="PROTEASE DO-LIKE 8, CHLOROPLASTIC"/>
    <property type="match status" value="1"/>
</dbReference>
<dbReference type="InterPro" id="IPR036034">
    <property type="entry name" value="PDZ_sf"/>
</dbReference>
<evidence type="ECO:0000256" key="3">
    <source>
        <dbReference type="ARBA" id="ARBA00022801"/>
    </source>
</evidence>
<organism evidence="8 9">
    <name type="scientific">Pontibacillus salicampi</name>
    <dbReference type="NCBI Taxonomy" id="1449801"/>
    <lineage>
        <taxon>Bacteria</taxon>
        <taxon>Bacillati</taxon>
        <taxon>Bacillota</taxon>
        <taxon>Bacilli</taxon>
        <taxon>Bacillales</taxon>
        <taxon>Bacillaceae</taxon>
        <taxon>Pontibacillus</taxon>
    </lineage>
</organism>
<evidence type="ECO:0000256" key="6">
    <source>
        <dbReference type="SAM" id="Phobius"/>
    </source>
</evidence>
<dbReference type="Gene3D" id="2.40.10.10">
    <property type="entry name" value="Trypsin-like serine proteases"/>
    <property type="match status" value="2"/>
</dbReference>
<evidence type="ECO:0000256" key="4">
    <source>
        <dbReference type="ARBA" id="ARBA00022825"/>
    </source>
</evidence>
<evidence type="ECO:0000256" key="5">
    <source>
        <dbReference type="SAM" id="MobiDB-lite"/>
    </source>
</evidence>
<evidence type="ECO:0000256" key="1">
    <source>
        <dbReference type="ARBA" id="ARBA00010541"/>
    </source>
</evidence>
<dbReference type="EC" id="3.4.21.-" evidence="8"/>
<reference evidence="8 9" key="1">
    <citation type="submission" date="2024-09" db="EMBL/GenBank/DDBJ databases">
        <authorList>
            <person name="Sun Q."/>
            <person name="Mori K."/>
        </authorList>
    </citation>
    <scope>NUCLEOTIDE SEQUENCE [LARGE SCALE GENOMIC DNA]</scope>
    <source>
        <strain evidence="8 9">NCAIM B.02529</strain>
    </source>
</reference>
<keyword evidence="6" id="KW-0472">Membrane</keyword>
<dbReference type="PRINTS" id="PR00834">
    <property type="entry name" value="PROTEASES2C"/>
</dbReference>
<comment type="caution">
    <text evidence="8">The sequence shown here is derived from an EMBL/GenBank/DDBJ whole genome shotgun (WGS) entry which is preliminary data.</text>
</comment>
<keyword evidence="6" id="KW-0812">Transmembrane</keyword>
<protein>
    <submittedName>
        <fullName evidence="8">S1C family serine protease</fullName>
        <ecNumber evidence="8">3.4.21.-</ecNumber>
    </submittedName>
</protein>
<evidence type="ECO:0000313" key="8">
    <source>
        <dbReference type="EMBL" id="MFC0524236.1"/>
    </source>
</evidence>
<dbReference type="PANTHER" id="PTHR43343">
    <property type="entry name" value="PEPTIDASE S12"/>
    <property type="match status" value="1"/>
</dbReference>
<dbReference type="Pfam" id="PF13365">
    <property type="entry name" value="Trypsin_2"/>
    <property type="match status" value="1"/>
</dbReference>
<dbReference type="InterPro" id="IPR051201">
    <property type="entry name" value="Chloro_Bact_Ser_Proteases"/>
</dbReference>
<dbReference type="InterPro" id="IPR043504">
    <property type="entry name" value="Peptidase_S1_PA_chymotrypsin"/>
</dbReference>
<dbReference type="RefSeq" id="WP_377348013.1">
    <property type="nucleotide sequence ID" value="NZ_JBHLTP010000010.1"/>
</dbReference>
<keyword evidence="4" id="KW-0720">Serine protease</keyword>
<keyword evidence="3 8" id="KW-0378">Hydrolase</keyword>
<dbReference type="SMART" id="SM00228">
    <property type="entry name" value="PDZ"/>
    <property type="match status" value="1"/>
</dbReference>
<proteinExistence type="inferred from homology"/>
<dbReference type="InterPro" id="IPR001940">
    <property type="entry name" value="Peptidase_S1C"/>
</dbReference>
<name>A0ABV6LPD0_9BACI</name>
<evidence type="ECO:0000259" key="7">
    <source>
        <dbReference type="SMART" id="SM00228"/>
    </source>
</evidence>
<dbReference type="InterPro" id="IPR001478">
    <property type="entry name" value="PDZ"/>
</dbReference>
<dbReference type="SUPFAM" id="SSF50156">
    <property type="entry name" value="PDZ domain-like"/>
    <property type="match status" value="1"/>
</dbReference>
<dbReference type="Proteomes" id="UP001589836">
    <property type="component" value="Unassembled WGS sequence"/>
</dbReference>
<comment type="similarity">
    <text evidence="1">Belongs to the peptidase S1C family.</text>
</comment>
<keyword evidence="2 8" id="KW-0645">Protease</keyword>
<dbReference type="Pfam" id="PF13180">
    <property type="entry name" value="PDZ_2"/>
    <property type="match status" value="1"/>
</dbReference>
<evidence type="ECO:0000313" key="9">
    <source>
        <dbReference type="Proteomes" id="UP001589836"/>
    </source>
</evidence>
<gene>
    <name evidence="8" type="ORF">ACFFGV_11735</name>
</gene>
<dbReference type="GO" id="GO:0008233">
    <property type="term" value="F:peptidase activity"/>
    <property type="evidence" value="ECO:0007669"/>
    <property type="project" value="UniProtKB-KW"/>
</dbReference>
<feature type="domain" description="PDZ" evidence="7">
    <location>
        <begin position="308"/>
        <end position="397"/>
    </location>
</feature>
<dbReference type="EMBL" id="JBHLTP010000010">
    <property type="protein sequence ID" value="MFC0524236.1"/>
    <property type="molecule type" value="Genomic_DNA"/>
</dbReference>
<accession>A0ABV6LPD0</accession>
<dbReference type="SUPFAM" id="SSF50494">
    <property type="entry name" value="Trypsin-like serine proteases"/>
    <property type="match status" value="1"/>
</dbReference>
<keyword evidence="9" id="KW-1185">Reference proteome</keyword>
<dbReference type="GO" id="GO:0006508">
    <property type="term" value="P:proteolysis"/>
    <property type="evidence" value="ECO:0007669"/>
    <property type="project" value="UniProtKB-KW"/>
</dbReference>